<feature type="region of interest" description="Disordered" evidence="1">
    <location>
        <begin position="76"/>
        <end position="168"/>
    </location>
</feature>
<dbReference type="Proteomes" id="UP000277580">
    <property type="component" value="Unassembled WGS sequence"/>
</dbReference>
<reference evidence="2 3" key="1">
    <citation type="journal article" date="2018" name="Nat. Ecol. Evol.">
        <title>Pezizomycetes genomes reveal the molecular basis of ectomycorrhizal truffle lifestyle.</title>
        <authorList>
            <person name="Murat C."/>
            <person name="Payen T."/>
            <person name="Noel B."/>
            <person name="Kuo A."/>
            <person name="Morin E."/>
            <person name="Chen J."/>
            <person name="Kohler A."/>
            <person name="Krizsan K."/>
            <person name="Balestrini R."/>
            <person name="Da Silva C."/>
            <person name="Montanini B."/>
            <person name="Hainaut M."/>
            <person name="Levati E."/>
            <person name="Barry K.W."/>
            <person name="Belfiori B."/>
            <person name="Cichocki N."/>
            <person name="Clum A."/>
            <person name="Dockter R.B."/>
            <person name="Fauchery L."/>
            <person name="Guy J."/>
            <person name="Iotti M."/>
            <person name="Le Tacon F."/>
            <person name="Lindquist E.A."/>
            <person name="Lipzen A."/>
            <person name="Malagnac F."/>
            <person name="Mello A."/>
            <person name="Molinier V."/>
            <person name="Miyauchi S."/>
            <person name="Poulain J."/>
            <person name="Riccioni C."/>
            <person name="Rubini A."/>
            <person name="Sitrit Y."/>
            <person name="Splivallo R."/>
            <person name="Traeger S."/>
            <person name="Wang M."/>
            <person name="Zifcakova L."/>
            <person name="Wipf D."/>
            <person name="Zambonelli A."/>
            <person name="Paolocci F."/>
            <person name="Nowrousian M."/>
            <person name="Ottonello S."/>
            <person name="Baldrian P."/>
            <person name="Spatafora J.W."/>
            <person name="Henrissat B."/>
            <person name="Nagy L.G."/>
            <person name="Aury J.M."/>
            <person name="Wincker P."/>
            <person name="Grigoriev I.V."/>
            <person name="Bonfante P."/>
            <person name="Martin F.M."/>
        </authorList>
    </citation>
    <scope>NUCLEOTIDE SEQUENCE [LARGE SCALE GENOMIC DNA]</scope>
    <source>
        <strain evidence="2 3">CCBAS932</strain>
    </source>
</reference>
<dbReference type="EMBL" id="ML119496">
    <property type="protein sequence ID" value="RPB06301.1"/>
    <property type="molecule type" value="Genomic_DNA"/>
</dbReference>
<evidence type="ECO:0000256" key="1">
    <source>
        <dbReference type="SAM" id="MobiDB-lite"/>
    </source>
</evidence>
<dbReference type="AlphaFoldDB" id="A0A3N4KD09"/>
<dbReference type="InParanoid" id="A0A3N4KD09"/>
<protein>
    <submittedName>
        <fullName evidence="2">Uncharacterized protein</fullName>
    </submittedName>
</protein>
<accession>A0A3N4KD09</accession>
<name>A0A3N4KD09_9PEZI</name>
<gene>
    <name evidence="2" type="ORF">P167DRAFT_540862</name>
</gene>
<evidence type="ECO:0000313" key="3">
    <source>
        <dbReference type="Proteomes" id="UP000277580"/>
    </source>
</evidence>
<evidence type="ECO:0000313" key="2">
    <source>
        <dbReference type="EMBL" id="RPB06301.1"/>
    </source>
</evidence>
<proteinExistence type="predicted"/>
<organism evidence="2 3">
    <name type="scientific">Morchella conica CCBAS932</name>
    <dbReference type="NCBI Taxonomy" id="1392247"/>
    <lineage>
        <taxon>Eukaryota</taxon>
        <taxon>Fungi</taxon>
        <taxon>Dikarya</taxon>
        <taxon>Ascomycota</taxon>
        <taxon>Pezizomycotina</taxon>
        <taxon>Pezizomycetes</taxon>
        <taxon>Pezizales</taxon>
        <taxon>Morchellaceae</taxon>
        <taxon>Morchella</taxon>
    </lineage>
</organism>
<keyword evidence="3" id="KW-1185">Reference proteome</keyword>
<feature type="compositionally biased region" description="Basic and acidic residues" evidence="1">
    <location>
        <begin position="107"/>
        <end position="122"/>
    </location>
</feature>
<feature type="compositionally biased region" description="Basic residues" evidence="1">
    <location>
        <begin position="123"/>
        <end position="151"/>
    </location>
</feature>
<sequence>MCEEEGVVRGLMAMVEVLVVTDWGRGILVYQNEQNECFGSVGEEERVRGIKMVLLTVNWVRTLSEDIMRLSEMKTKPEWKEEVEGVQEVQEVEEVEDKIPMLPNKRKREEDGRQGREKEGGKGRKRKGGKGRKREAGHGHRKDSRKGRKREWGKQPTAVPSPEGEDEE</sequence>